<feature type="chain" id="PRO_5026915906" evidence="2">
    <location>
        <begin position="19"/>
        <end position="240"/>
    </location>
</feature>
<feature type="compositionally biased region" description="Acidic residues" evidence="1">
    <location>
        <begin position="68"/>
        <end position="78"/>
    </location>
</feature>
<dbReference type="AlphaFoldDB" id="A0A6J1SZN6"/>
<gene>
    <name evidence="4" type="primary">LOC113211943</name>
</gene>
<organism evidence="3 4">
    <name type="scientific">Frankliniella occidentalis</name>
    <name type="common">Western flower thrips</name>
    <name type="synonym">Euthrips occidentalis</name>
    <dbReference type="NCBI Taxonomy" id="133901"/>
    <lineage>
        <taxon>Eukaryota</taxon>
        <taxon>Metazoa</taxon>
        <taxon>Ecdysozoa</taxon>
        <taxon>Arthropoda</taxon>
        <taxon>Hexapoda</taxon>
        <taxon>Insecta</taxon>
        <taxon>Pterygota</taxon>
        <taxon>Neoptera</taxon>
        <taxon>Paraneoptera</taxon>
        <taxon>Thysanoptera</taxon>
        <taxon>Terebrantia</taxon>
        <taxon>Thripoidea</taxon>
        <taxon>Thripidae</taxon>
        <taxon>Frankliniella</taxon>
    </lineage>
</organism>
<protein>
    <submittedName>
        <fullName evidence="4">Uncharacterized protein LOC113211943</fullName>
    </submittedName>
</protein>
<dbReference type="KEGG" id="foc:113211943"/>
<dbReference type="RefSeq" id="XP_026286277.1">
    <property type="nucleotide sequence ID" value="XM_026430492.2"/>
</dbReference>
<accession>A0A6J1SZN6</accession>
<proteinExistence type="predicted"/>
<feature type="region of interest" description="Disordered" evidence="1">
    <location>
        <begin position="43"/>
        <end position="135"/>
    </location>
</feature>
<keyword evidence="3" id="KW-1185">Reference proteome</keyword>
<name>A0A6J1SZN6_FRAOC</name>
<feature type="compositionally biased region" description="Basic and acidic residues" evidence="1">
    <location>
        <begin position="108"/>
        <end position="126"/>
    </location>
</feature>
<feature type="compositionally biased region" description="Basic and acidic residues" evidence="1">
    <location>
        <begin position="79"/>
        <end position="98"/>
    </location>
</feature>
<evidence type="ECO:0000313" key="3">
    <source>
        <dbReference type="Proteomes" id="UP000504606"/>
    </source>
</evidence>
<dbReference type="Proteomes" id="UP000504606">
    <property type="component" value="Unplaced"/>
</dbReference>
<keyword evidence="2" id="KW-0732">Signal</keyword>
<sequence length="240" mass="26442">MLAALSVLLLCLVAAAAAERPADVPAAPGVEVPAGDTSCPGAVGQAGCRRQRAMQGYSSPSREKDANDIGEEGAEDDPAFDKRVLHDARMTEDLRRGDDEDEGEEDDARIHDHHDDGDHDVQEGRSKRGSRQKMKKIDATMLQGLLALKMMPLMFISSKVAVLSFMVQLKSLLLALVSTAMAAVQFFWQFQEKRQRNNHQSATQHHLHLQHLAAAATPAAATNGWEDQSMWPDRRKYISF</sequence>
<evidence type="ECO:0000256" key="1">
    <source>
        <dbReference type="SAM" id="MobiDB-lite"/>
    </source>
</evidence>
<dbReference type="OrthoDB" id="10590589at2759"/>
<dbReference type="GeneID" id="113211943"/>
<evidence type="ECO:0000256" key="2">
    <source>
        <dbReference type="SAM" id="SignalP"/>
    </source>
</evidence>
<reference evidence="4" key="1">
    <citation type="submission" date="2025-08" db="UniProtKB">
        <authorList>
            <consortium name="RefSeq"/>
        </authorList>
    </citation>
    <scope>IDENTIFICATION</scope>
    <source>
        <tissue evidence="4">Whole organism</tissue>
    </source>
</reference>
<evidence type="ECO:0000313" key="4">
    <source>
        <dbReference type="RefSeq" id="XP_026286277.1"/>
    </source>
</evidence>
<feature type="signal peptide" evidence="2">
    <location>
        <begin position="1"/>
        <end position="18"/>
    </location>
</feature>